<dbReference type="Proteomes" id="UP000030758">
    <property type="component" value="Unassembled WGS sequence"/>
</dbReference>
<keyword evidence="3" id="KW-0548">Nucleotidyltransferase</keyword>
<dbReference type="AlphaFoldDB" id="A0A085NBW7"/>
<dbReference type="FunFam" id="3.30.420.10:FF:000032">
    <property type="entry name" value="Retrovirus-related Pol polyprotein from transposon 297-like Protein"/>
    <property type="match status" value="1"/>
</dbReference>
<proteinExistence type="predicted"/>
<keyword evidence="6" id="KW-0378">Hydrolase</keyword>
<evidence type="ECO:0000313" key="9">
    <source>
        <dbReference type="EMBL" id="KFD66963.1"/>
    </source>
</evidence>
<evidence type="ECO:0000256" key="5">
    <source>
        <dbReference type="ARBA" id="ARBA00022759"/>
    </source>
</evidence>
<dbReference type="Pfam" id="PF00665">
    <property type="entry name" value="rve"/>
    <property type="match status" value="1"/>
</dbReference>
<dbReference type="Gene3D" id="1.10.340.70">
    <property type="match status" value="1"/>
</dbReference>
<protein>
    <recommendedName>
        <fullName evidence="1">RNA-directed DNA polymerase</fullName>
        <ecNumber evidence="1">2.7.7.49</ecNumber>
    </recommendedName>
</protein>
<evidence type="ECO:0000259" key="8">
    <source>
        <dbReference type="PROSITE" id="PS50994"/>
    </source>
</evidence>
<dbReference type="GO" id="GO:0003676">
    <property type="term" value="F:nucleic acid binding"/>
    <property type="evidence" value="ECO:0007669"/>
    <property type="project" value="InterPro"/>
</dbReference>
<sequence>MPLAFFSKRFQARETRYSAFGRELLATYLAVRHFRHWLEGRNFFILTDHKPLVCAVRRPSSRHNLREIRHLDFITTFTGDIRHIKGAHNQVADALSRAQVSSLSTVVDTLDIRRLAQAQQADPELVQLRSNSALQIRDITLPDFQATLACNVSQGHPRLYLPHSFRRRTFDLLHALSHPGIRPTQKLITRYYVWPGINKDVRLWARLCLTCQRTKIQRHVRTPPKYFAVPDSRFDHVHVDIVGPLPPSRGYTYLLTMVDRFTRWPEAGPLTNCKAETVARGFTTAWISRFGLPSIITTDQGRQFQSSLWLALAKFLGTQLAPTSAYHPQANGLVERFHRQLKSALTAHVHHSRQWVDSLPFVLLGIRSAVKEDSRHCPTELVYSSSLRLPAVFFSPAAGSKQPSSHRAELDAFFGSVRPTPTRSPLRPCWHVPRGLRTATHVFARVDAQRPPLSPVYDGPFAVVTRTQKTLTLARNGRLETVSVDRVKPAFFSAESAPTDRSPSSLGAGYVAGATVLVT</sequence>
<evidence type="ECO:0000256" key="7">
    <source>
        <dbReference type="ARBA" id="ARBA00022918"/>
    </source>
</evidence>
<dbReference type="SUPFAM" id="SSF56672">
    <property type="entry name" value="DNA/RNA polymerases"/>
    <property type="match status" value="1"/>
</dbReference>
<dbReference type="CDD" id="cd09274">
    <property type="entry name" value="RNase_HI_RT_Ty3"/>
    <property type="match status" value="1"/>
</dbReference>
<dbReference type="PROSITE" id="PS50994">
    <property type="entry name" value="INTEGRASE"/>
    <property type="match status" value="1"/>
</dbReference>
<accession>A0A085NBW7</accession>
<dbReference type="InterPro" id="IPR012337">
    <property type="entry name" value="RNaseH-like_sf"/>
</dbReference>
<dbReference type="InterPro" id="IPR041373">
    <property type="entry name" value="RT_RNaseH"/>
</dbReference>
<keyword evidence="4" id="KW-0540">Nuclease</keyword>
<dbReference type="InterPro" id="IPR041588">
    <property type="entry name" value="Integrase_H2C2"/>
</dbReference>
<dbReference type="GO" id="GO:0004519">
    <property type="term" value="F:endonuclease activity"/>
    <property type="evidence" value="ECO:0007669"/>
    <property type="project" value="UniProtKB-KW"/>
</dbReference>
<dbReference type="PANTHER" id="PTHR37984">
    <property type="entry name" value="PROTEIN CBG26694"/>
    <property type="match status" value="1"/>
</dbReference>
<dbReference type="Pfam" id="PF17917">
    <property type="entry name" value="RT_RNaseH"/>
    <property type="match status" value="1"/>
</dbReference>
<dbReference type="InterPro" id="IPR050951">
    <property type="entry name" value="Retrovirus_Pol_polyprotein"/>
</dbReference>
<dbReference type="InterPro" id="IPR043502">
    <property type="entry name" value="DNA/RNA_pol_sf"/>
</dbReference>
<dbReference type="PANTHER" id="PTHR37984:SF5">
    <property type="entry name" value="PROTEIN NYNRIN-LIKE"/>
    <property type="match status" value="1"/>
</dbReference>
<dbReference type="EMBL" id="KL367519">
    <property type="protein sequence ID" value="KFD66963.1"/>
    <property type="molecule type" value="Genomic_DNA"/>
</dbReference>
<gene>
    <name evidence="9" type="ORF">M514_20829</name>
</gene>
<dbReference type="GO" id="GO:0015074">
    <property type="term" value="P:DNA integration"/>
    <property type="evidence" value="ECO:0007669"/>
    <property type="project" value="InterPro"/>
</dbReference>
<keyword evidence="7" id="KW-0695">RNA-directed DNA polymerase</keyword>
<dbReference type="SUPFAM" id="SSF53098">
    <property type="entry name" value="Ribonuclease H-like"/>
    <property type="match status" value="1"/>
</dbReference>
<dbReference type="InterPro" id="IPR001584">
    <property type="entry name" value="Integrase_cat-core"/>
</dbReference>
<dbReference type="GO" id="GO:0003964">
    <property type="term" value="F:RNA-directed DNA polymerase activity"/>
    <property type="evidence" value="ECO:0007669"/>
    <property type="project" value="UniProtKB-KW"/>
</dbReference>
<reference evidence="9" key="1">
    <citation type="journal article" date="2014" name="Nat. Genet.">
        <title>Genome and transcriptome of the porcine whipworm Trichuris suis.</title>
        <authorList>
            <person name="Jex A.R."/>
            <person name="Nejsum P."/>
            <person name="Schwarz E.M."/>
            <person name="Hu L."/>
            <person name="Young N.D."/>
            <person name="Hall R.S."/>
            <person name="Korhonen P.K."/>
            <person name="Liao S."/>
            <person name="Thamsborg S."/>
            <person name="Xia J."/>
            <person name="Xu P."/>
            <person name="Wang S."/>
            <person name="Scheerlinck J.P."/>
            <person name="Hofmann A."/>
            <person name="Sternberg P.W."/>
            <person name="Wang J."/>
            <person name="Gasser R.B."/>
        </authorList>
    </citation>
    <scope>NUCLEOTIDE SEQUENCE [LARGE SCALE GENOMIC DNA]</scope>
    <source>
        <strain evidence="9">DCEP-RM93F</strain>
    </source>
</reference>
<dbReference type="EC" id="2.7.7.49" evidence="1"/>
<keyword evidence="5" id="KW-0255">Endonuclease</keyword>
<dbReference type="InterPro" id="IPR036397">
    <property type="entry name" value="RNaseH_sf"/>
</dbReference>
<dbReference type="Pfam" id="PF17921">
    <property type="entry name" value="Integrase_H2C2"/>
    <property type="match status" value="1"/>
</dbReference>
<name>A0A085NBW7_9BILA</name>
<evidence type="ECO:0000256" key="6">
    <source>
        <dbReference type="ARBA" id="ARBA00022801"/>
    </source>
</evidence>
<feature type="domain" description="Integrase catalytic" evidence="8">
    <location>
        <begin position="226"/>
        <end position="386"/>
    </location>
</feature>
<evidence type="ECO:0000256" key="2">
    <source>
        <dbReference type="ARBA" id="ARBA00022679"/>
    </source>
</evidence>
<evidence type="ECO:0000256" key="3">
    <source>
        <dbReference type="ARBA" id="ARBA00022695"/>
    </source>
</evidence>
<dbReference type="Gene3D" id="3.30.420.10">
    <property type="entry name" value="Ribonuclease H-like superfamily/Ribonuclease H"/>
    <property type="match status" value="1"/>
</dbReference>
<dbReference type="GO" id="GO:0016787">
    <property type="term" value="F:hydrolase activity"/>
    <property type="evidence" value="ECO:0007669"/>
    <property type="project" value="UniProtKB-KW"/>
</dbReference>
<organism evidence="9">
    <name type="scientific">Trichuris suis</name>
    <name type="common">pig whipworm</name>
    <dbReference type="NCBI Taxonomy" id="68888"/>
    <lineage>
        <taxon>Eukaryota</taxon>
        <taxon>Metazoa</taxon>
        <taxon>Ecdysozoa</taxon>
        <taxon>Nematoda</taxon>
        <taxon>Enoplea</taxon>
        <taxon>Dorylaimia</taxon>
        <taxon>Trichinellida</taxon>
        <taxon>Trichuridae</taxon>
        <taxon>Trichuris</taxon>
    </lineage>
</organism>
<keyword evidence="2" id="KW-0808">Transferase</keyword>
<dbReference type="GO" id="GO:0042575">
    <property type="term" value="C:DNA polymerase complex"/>
    <property type="evidence" value="ECO:0007669"/>
    <property type="project" value="UniProtKB-ARBA"/>
</dbReference>
<evidence type="ECO:0000256" key="1">
    <source>
        <dbReference type="ARBA" id="ARBA00012493"/>
    </source>
</evidence>
<evidence type="ECO:0000256" key="4">
    <source>
        <dbReference type="ARBA" id="ARBA00022722"/>
    </source>
</evidence>